<evidence type="ECO:0000256" key="2">
    <source>
        <dbReference type="SAM" id="Phobius"/>
    </source>
</evidence>
<dbReference type="STRING" id="754477.Q7C_2276"/>
<name>I1YKG7_METFJ</name>
<dbReference type="Gene3D" id="3.30.450.20">
    <property type="entry name" value="PAS domain"/>
    <property type="match status" value="1"/>
</dbReference>
<dbReference type="InterPro" id="IPR000160">
    <property type="entry name" value="GGDEF_dom"/>
</dbReference>
<dbReference type="CDD" id="cd00130">
    <property type="entry name" value="PAS"/>
    <property type="match status" value="1"/>
</dbReference>
<dbReference type="PROSITE" id="PS50883">
    <property type="entry name" value="EAL"/>
    <property type="match status" value="1"/>
</dbReference>
<dbReference type="InterPro" id="IPR043128">
    <property type="entry name" value="Rev_trsase/Diguanyl_cyclase"/>
</dbReference>
<dbReference type="InterPro" id="IPR035919">
    <property type="entry name" value="EAL_sf"/>
</dbReference>
<keyword evidence="2" id="KW-1133">Transmembrane helix</keyword>
<dbReference type="PROSITE" id="PS50887">
    <property type="entry name" value="GGDEF"/>
    <property type="match status" value="1"/>
</dbReference>
<organism evidence="6 7">
    <name type="scientific">Methylophaga frappieri (strain ATCC BAA-2434 / DSM 25690 / JAM7)</name>
    <dbReference type="NCBI Taxonomy" id="754477"/>
    <lineage>
        <taxon>Bacteria</taxon>
        <taxon>Pseudomonadati</taxon>
        <taxon>Pseudomonadota</taxon>
        <taxon>Gammaproteobacteria</taxon>
        <taxon>Thiotrichales</taxon>
        <taxon>Piscirickettsiaceae</taxon>
        <taxon>Methylophaga</taxon>
    </lineage>
</organism>
<dbReference type="CDD" id="cd01948">
    <property type="entry name" value="EAL"/>
    <property type="match status" value="1"/>
</dbReference>
<comment type="cofactor">
    <cofactor evidence="1">
        <name>Mg(2+)</name>
        <dbReference type="ChEBI" id="CHEBI:18420"/>
    </cofactor>
</comment>
<dbReference type="HOGENOM" id="CLU_000445_70_50_6"/>
<dbReference type="SMART" id="SM00052">
    <property type="entry name" value="EAL"/>
    <property type="match status" value="1"/>
</dbReference>
<keyword evidence="7" id="KW-1185">Reference proteome</keyword>
<dbReference type="PROSITE" id="PS50112">
    <property type="entry name" value="PAS"/>
    <property type="match status" value="1"/>
</dbReference>
<dbReference type="FunFam" id="3.30.70.270:FF:000001">
    <property type="entry name" value="Diguanylate cyclase domain protein"/>
    <property type="match status" value="1"/>
</dbReference>
<reference evidence="6 7" key="1">
    <citation type="journal article" date="2012" name="J. Bacteriol.">
        <title>Complete genome sequences of Methylophaga sp. strain JAM1 and Methylophaga sp. strain JAM7.</title>
        <authorList>
            <person name="Villeneuve C."/>
            <person name="Martineau C."/>
            <person name="Mauffrey F."/>
            <person name="Villemur R."/>
        </authorList>
    </citation>
    <scope>NUCLEOTIDE SEQUENCE [LARGE SCALE GENOMIC DNA]</scope>
    <source>
        <strain evidence="6 7">JAM7</strain>
    </source>
</reference>
<dbReference type="KEGG" id="mec:Q7C_2276"/>
<dbReference type="NCBIfam" id="TIGR00254">
    <property type="entry name" value="GGDEF"/>
    <property type="match status" value="1"/>
</dbReference>
<evidence type="ECO:0000313" key="6">
    <source>
        <dbReference type="EMBL" id="AFJ03410.1"/>
    </source>
</evidence>
<dbReference type="RefSeq" id="WP_014704829.1">
    <property type="nucleotide sequence ID" value="NC_017856.1"/>
</dbReference>
<dbReference type="SUPFAM" id="SSF55073">
    <property type="entry name" value="Nucleotide cyclase"/>
    <property type="match status" value="1"/>
</dbReference>
<dbReference type="EMBL" id="CP003380">
    <property type="protein sequence ID" value="AFJ03410.1"/>
    <property type="molecule type" value="Genomic_DNA"/>
</dbReference>
<evidence type="ECO:0000256" key="1">
    <source>
        <dbReference type="ARBA" id="ARBA00001946"/>
    </source>
</evidence>
<feature type="transmembrane region" description="Helical" evidence="2">
    <location>
        <begin position="48"/>
        <end position="72"/>
    </location>
</feature>
<dbReference type="Gene3D" id="3.20.20.450">
    <property type="entry name" value="EAL domain"/>
    <property type="match status" value="1"/>
</dbReference>
<protein>
    <submittedName>
        <fullName evidence="6">Diguanylate cyclase/phosphodiesterase (GGDEF &amp; EAL domains) with PAS/PAC sensor(S)</fullName>
    </submittedName>
</protein>
<dbReference type="PANTHER" id="PTHR44757">
    <property type="entry name" value="DIGUANYLATE CYCLASE DGCP"/>
    <property type="match status" value="1"/>
</dbReference>
<keyword evidence="2" id="KW-0472">Membrane</keyword>
<dbReference type="AlphaFoldDB" id="I1YKG7"/>
<dbReference type="InterPro" id="IPR035965">
    <property type="entry name" value="PAS-like_dom_sf"/>
</dbReference>
<dbReference type="PANTHER" id="PTHR44757:SF2">
    <property type="entry name" value="BIOFILM ARCHITECTURE MAINTENANCE PROTEIN MBAA"/>
    <property type="match status" value="1"/>
</dbReference>
<keyword evidence="2" id="KW-0812">Transmembrane</keyword>
<feature type="domain" description="EAL" evidence="4">
    <location>
        <begin position="454"/>
        <end position="707"/>
    </location>
</feature>
<dbReference type="PATRIC" id="fig|754477.3.peg.2243"/>
<dbReference type="Pfam" id="PF00990">
    <property type="entry name" value="GGDEF"/>
    <property type="match status" value="1"/>
</dbReference>
<dbReference type="Gene3D" id="3.30.70.270">
    <property type="match status" value="1"/>
</dbReference>
<dbReference type="CDD" id="cd01949">
    <property type="entry name" value="GGDEF"/>
    <property type="match status" value="1"/>
</dbReference>
<dbReference type="InterPro" id="IPR000014">
    <property type="entry name" value="PAS"/>
</dbReference>
<dbReference type="SUPFAM" id="SSF55785">
    <property type="entry name" value="PYP-like sensor domain (PAS domain)"/>
    <property type="match status" value="1"/>
</dbReference>
<dbReference type="InterPro" id="IPR052155">
    <property type="entry name" value="Biofilm_reg_signaling"/>
</dbReference>
<dbReference type="Proteomes" id="UP000009145">
    <property type="component" value="Chromosome"/>
</dbReference>
<evidence type="ECO:0000313" key="7">
    <source>
        <dbReference type="Proteomes" id="UP000009145"/>
    </source>
</evidence>
<feature type="domain" description="PAS" evidence="3">
    <location>
        <begin position="153"/>
        <end position="223"/>
    </location>
</feature>
<dbReference type="Pfam" id="PF13188">
    <property type="entry name" value="PAS_8"/>
    <property type="match status" value="1"/>
</dbReference>
<gene>
    <name evidence="6" type="ordered locus">Q7C_2276</name>
</gene>
<sequence>MTGRRQFQFHWQSARNCFFAIALSGTLSLGIVYYLISRQLTQTSHVDLGLYFSLAFAVLVLLALLLSGVHYFRRVQRYEQLITIGDTLPLLSAQKYEQAKQQFAELPAQIHEPEIAKLRQASLQLTNKLEQLAQGRFQRAQLIQRKSDALRNERDFIKSLLDTAQLVIMTIDDQLQVTLINAFAQQLTGYAEKDILETDVARLFPAGNWLEARARFQELLEGRLSLASQEAELIDRRGQVKHISWLHSRLANDDERAVILSVGMDITHQKEAEKRIVWLAEHDPLTDLCNRRKFTEEFEKSLRTAVRYHHNNTLLYLDLDQFKDINDTSGHKSGDELLNMVAKTLKQITRFTDLVARLGGDEFAVLMPESDDAGARILAQKILSSLASIHFEAAGIRHKVSASIGIVHYPLNGASIHELMSFADLAMYQAKSTGKNNFHVFSPDDQTRQTLETRVFWKNQIENALENQLFILHFQPILELSTNAIDHYEVLIRMYDPATGETCLPGKFIDIAEQTGLIRQIDRYVVEASIKKLAELQQQKPAIRLAINLSAAMIDSTELLPLLKALIRQYRVEPSGLIFEVTETVAVANLARAKTMMQTIKTLGCQFALDDFGVGFSSFNYIRELPVDIIKIDGIFIKDLHINADDQLFVKALIDVATGLGRRTVAEFVENHEVLTLLRSYGVNYAQGFYIGRPADKLRADRYWSPP</sequence>
<evidence type="ECO:0000259" key="4">
    <source>
        <dbReference type="PROSITE" id="PS50883"/>
    </source>
</evidence>
<dbReference type="GO" id="GO:0003824">
    <property type="term" value="F:catalytic activity"/>
    <property type="evidence" value="ECO:0007669"/>
    <property type="project" value="UniProtKB-ARBA"/>
</dbReference>
<dbReference type="InterPro" id="IPR029787">
    <property type="entry name" value="Nucleotide_cyclase"/>
</dbReference>
<dbReference type="OrthoDB" id="9813913at2"/>
<evidence type="ECO:0000259" key="3">
    <source>
        <dbReference type="PROSITE" id="PS50112"/>
    </source>
</evidence>
<dbReference type="Pfam" id="PF00563">
    <property type="entry name" value="EAL"/>
    <property type="match status" value="1"/>
</dbReference>
<feature type="domain" description="GGDEF" evidence="5">
    <location>
        <begin position="310"/>
        <end position="443"/>
    </location>
</feature>
<dbReference type="SMART" id="SM00267">
    <property type="entry name" value="GGDEF"/>
    <property type="match status" value="1"/>
</dbReference>
<dbReference type="SMART" id="SM00091">
    <property type="entry name" value="PAS"/>
    <property type="match status" value="1"/>
</dbReference>
<feature type="transmembrane region" description="Helical" evidence="2">
    <location>
        <begin position="16"/>
        <end position="36"/>
    </location>
</feature>
<dbReference type="NCBIfam" id="TIGR00229">
    <property type="entry name" value="sensory_box"/>
    <property type="match status" value="1"/>
</dbReference>
<evidence type="ECO:0000259" key="5">
    <source>
        <dbReference type="PROSITE" id="PS50887"/>
    </source>
</evidence>
<dbReference type="InterPro" id="IPR001633">
    <property type="entry name" value="EAL_dom"/>
</dbReference>
<dbReference type="SUPFAM" id="SSF141868">
    <property type="entry name" value="EAL domain-like"/>
    <property type="match status" value="1"/>
</dbReference>
<accession>I1YKG7</accession>
<proteinExistence type="predicted"/>
<dbReference type="eggNOG" id="COG5001">
    <property type="taxonomic scope" value="Bacteria"/>
</dbReference>